<proteinExistence type="predicted"/>
<dbReference type="Pfam" id="PF10698">
    <property type="entry name" value="DUF2505"/>
    <property type="match status" value="1"/>
</dbReference>
<dbReference type="AlphaFoldDB" id="A0A967AY21"/>
<accession>A0A967AY21</accession>
<dbReference type="EMBL" id="JAAOIV010000001">
    <property type="protein sequence ID" value="NHN54534.1"/>
    <property type="molecule type" value="Genomic_DNA"/>
</dbReference>
<gene>
    <name evidence="1" type="ORF">G9U51_01910</name>
</gene>
<dbReference type="InterPro" id="IPR019639">
    <property type="entry name" value="DUF2505"/>
</dbReference>
<evidence type="ECO:0000313" key="1">
    <source>
        <dbReference type="EMBL" id="NHN54534.1"/>
    </source>
</evidence>
<organism evidence="1 2">
    <name type="scientific">Metallococcus carri</name>
    <dbReference type="NCBI Taxonomy" id="1656884"/>
    <lineage>
        <taxon>Bacteria</taxon>
        <taxon>Bacillati</taxon>
        <taxon>Actinomycetota</taxon>
        <taxon>Actinomycetes</taxon>
        <taxon>Micrococcales</taxon>
        <taxon>Dermacoccaceae</taxon>
        <taxon>Metallococcus</taxon>
    </lineage>
</organism>
<keyword evidence="2" id="KW-1185">Reference proteome</keyword>
<sequence>MKIEKSWTYAAATDRVFEMIGTQDFQATKASATSTGDYAAEVTPADDGCTVLVRRTLPTDNFPDALRNAVGKTLTVVETQKWGPADGAGVRTADLDVRVEGAPVGLKGTVRLSPDGTGSTVSMRGDLKARIPLFGGKIEQAAAPFFKDAIAAEERAGRDWLASH</sequence>
<dbReference type="RefSeq" id="WP_166192256.1">
    <property type="nucleotide sequence ID" value="NZ_JAAOIV010000001.1"/>
</dbReference>
<name>A0A967AY21_9MICO</name>
<dbReference type="Proteomes" id="UP000744769">
    <property type="component" value="Unassembled WGS sequence"/>
</dbReference>
<comment type="caution">
    <text evidence="1">The sequence shown here is derived from an EMBL/GenBank/DDBJ whole genome shotgun (WGS) entry which is preliminary data.</text>
</comment>
<evidence type="ECO:0000313" key="2">
    <source>
        <dbReference type="Proteomes" id="UP000744769"/>
    </source>
</evidence>
<protein>
    <submittedName>
        <fullName evidence="1">DUF2505 domain-containing protein</fullName>
    </submittedName>
</protein>
<reference evidence="1" key="1">
    <citation type="submission" date="2020-03" db="EMBL/GenBank/DDBJ databases">
        <title>Draft sequencing of Calidifontibacter sp. DB0510.</title>
        <authorList>
            <person name="Kim D.-U."/>
        </authorList>
    </citation>
    <scope>NUCLEOTIDE SEQUENCE</scope>
    <source>
        <strain evidence="1">DB0510</strain>
    </source>
</reference>